<keyword evidence="6" id="KW-1185">Reference proteome</keyword>
<evidence type="ECO:0000256" key="3">
    <source>
        <dbReference type="ARBA" id="ARBA00023242"/>
    </source>
</evidence>
<reference evidence="5" key="1">
    <citation type="submission" date="2023-06" db="EMBL/GenBank/DDBJ databases">
        <title>Genome-scale phylogeny and comparative genomics of the fungal order Sordariales.</title>
        <authorList>
            <consortium name="Lawrence Berkeley National Laboratory"/>
            <person name="Hensen N."/>
            <person name="Bonometti L."/>
            <person name="Westerberg I."/>
            <person name="Brannstrom I.O."/>
            <person name="Guillou S."/>
            <person name="Cros-Aarteil S."/>
            <person name="Calhoun S."/>
            <person name="Haridas S."/>
            <person name="Kuo A."/>
            <person name="Mondo S."/>
            <person name="Pangilinan J."/>
            <person name="Riley R."/>
            <person name="Labutti K."/>
            <person name="Andreopoulos B."/>
            <person name="Lipzen A."/>
            <person name="Chen C."/>
            <person name="Yanf M."/>
            <person name="Daum C."/>
            <person name="Ng V."/>
            <person name="Clum A."/>
            <person name="Steindorff A."/>
            <person name="Ohm R."/>
            <person name="Martin F."/>
            <person name="Silar P."/>
            <person name="Natvig D."/>
            <person name="Lalanne C."/>
            <person name="Gautier V."/>
            <person name="Ament-Velasquez S.L."/>
            <person name="Kruys A."/>
            <person name="Hutchinson M.I."/>
            <person name="Powell A.J."/>
            <person name="Barry K."/>
            <person name="Miller A.N."/>
            <person name="Grigoriev I.V."/>
            <person name="Debuchy R."/>
            <person name="Gladieux P."/>
            <person name="Thoren M.H."/>
            <person name="Johannesson H."/>
        </authorList>
    </citation>
    <scope>NUCLEOTIDE SEQUENCE</scope>
    <source>
        <strain evidence="5">SMH4607-1</strain>
    </source>
</reference>
<dbReference type="AlphaFoldDB" id="A0AA40BAS6"/>
<evidence type="ECO:0000256" key="2">
    <source>
        <dbReference type="ARBA" id="ARBA00010849"/>
    </source>
</evidence>
<comment type="similarity">
    <text evidence="2">Belongs to the dpy-30 family.</text>
</comment>
<sequence length="97" mass="9986">MARNLSTNGEAAGGSANSRAASAHPDPAATTGTGVSFTLPSEVPLHGAPLRQYLNTKVTGVLLQGMKVLAKEQPSDPLRVLGEFLISRSKEIEGTGS</sequence>
<name>A0AA40BAS6_9PEZI</name>
<organism evidence="5 6">
    <name type="scientific">Lasiosphaeris hirsuta</name>
    <dbReference type="NCBI Taxonomy" id="260670"/>
    <lineage>
        <taxon>Eukaryota</taxon>
        <taxon>Fungi</taxon>
        <taxon>Dikarya</taxon>
        <taxon>Ascomycota</taxon>
        <taxon>Pezizomycotina</taxon>
        <taxon>Sordariomycetes</taxon>
        <taxon>Sordariomycetidae</taxon>
        <taxon>Sordariales</taxon>
        <taxon>Lasiosphaeriaceae</taxon>
        <taxon>Lasiosphaeris</taxon>
    </lineage>
</organism>
<dbReference type="CDD" id="cd22965">
    <property type="entry name" value="DD_DPY30_SDC1"/>
    <property type="match status" value="1"/>
</dbReference>
<evidence type="ECO:0000313" key="6">
    <source>
        <dbReference type="Proteomes" id="UP001172102"/>
    </source>
</evidence>
<dbReference type="Gene3D" id="1.20.890.10">
    <property type="entry name" value="cAMP-dependent protein kinase regulatory subunit, dimerization-anchoring domain"/>
    <property type="match status" value="1"/>
</dbReference>
<dbReference type="GO" id="GO:0005634">
    <property type="term" value="C:nucleus"/>
    <property type="evidence" value="ECO:0007669"/>
    <property type="project" value="UniProtKB-SubCell"/>
</dbReference>
<dbReference type="Pfam" id="PF05186">
    <property type="entry name" value="Dpy-30"/>
    <property type="match status" value="1"/>
</dbReference>
<dbReference type="EMBL" id="JAUKUA010000001">
    <property type="protein sequence ID" value="KAK0730827.1"/>
    <property type="molecule type" value="Genomic_DNA"/>
</dbReference>
<accession>A0AA40BAS6</accession>
<evidence type="ECO:0000256" key="1">
    <source>
        <dbReference type="ARBA" id="ARBA00004123"/>
    </source>
</evidence>
<dbReference type="Proteomes" id="UP001172102">
    <property type="component" value="Unassembled WGS sequence"/>
</dbReference>
<keyword evidence="3" id="KW-0539">Nucleus</keyword>
<dbReference type="InterPro" id="IPR049629">
    <property type="entry name" value="DPY30_SDC1_DD"/>
</dbReference>
<evidence type="ECO:0000313" key="5">
    <source>
        <dbReference type="EMBL" id="KAK0730827.1"/>
    </source>
</evidence>
<proteinExistence type="inferred from homology"/>
<comment type="subcellular location">
    <subcellularLocation>
        <location evidence="1">Nucleus</location>
    </subcellularLocation>
</comment>
<dbReference type="InterPro" id="IPR007858">
    <property type="entry name" value="Dpy-30_motif"/>
</dbReference>
<protein>
    <submittedName>
        <fullName evidence="5">Uncharacterized protein</fullName>
    </submittedName>
</protein>
<evidence type="ECO:0000256" key="4">
    <source>
        <dbReference type="SAM" id="MobiDB-lite"/>
    </source>
</evidence>
<feature type="region of interest" description="Disordered" evidence="4">
    <location>
        <begin position="1"/>
        <end position="36"/>
    </location>
</feature>
<gene>
    <name evidence="5" type="ORF">B0H67DRAFT_475851</name>
</gene>
<comment type="caution">
    <text evidence="5">The sequence shown here is derived from an EMBL/GenBank/DDBJ whole genome shotgun (WGS) entry which is preliminary data.</text>
</comment>
<feature type="compositionally biased region" description="Low complexity" evidence="4">
    <location>
        <begin position="9"/>
        <end position="23"/>
    </location>
</feature>